<dbReference type="InterPro" id="IPR004606">
    <property type="entry name" value="Mop_domain"/>
</dbReference>
<dbReference type="InterPro" id="IPR003439">
    <property type="entry name" value="ABC_transporter-like_ATP-bd"/>
</dbReference>
<dbReference type="InterPro" id="IPR003593">
    <property type="entry name" value="AAA+_ATPase"/>
</dbReference>
<protein>
    <submittedName>
        <fullName evidence="12">ABC type ATPase</fullName>
        <ecNumber evidence="12">3.6.3.29</ecNumber>
    </submittedName>
</protein>
<dbReference type="SUPFAM" id="SSF52540">
    <property type="entry name" value="P-loop containing nucleoside triphosphate hydrolases"/>
    <property type="match status" value="1"/>
</dbReference>
<dbReference type="GO" id="GO:0016020">
    <property type="term" value="C:membrane"/>
    <property type="evidence" value="ECO:0007669"/>
    <property type="project" value="InterPro"/>
</dbReference>
<sequence length="376" mass="39013">MSLLIDVSVARGDTGVTARIDVPPQGITALIGRSGAGKSTLLQAAAGLLRPVTGRVAIDGSTLFDAASGTDLAPGARRLGVVFQDGRLFPHRDVRANLLYGAKRAPASAAGPALDEVVALLGLAPLLARRPHQLSGGERQRVALGRALLGKPRALLMDEPLASLDPPRRQELLGYLAALPARLNLPILYVTHQMDEVMRLADRVVLLADGRVAAEGPALELLSDLTLGPLVGRFEAGSVLAGSVAEQLGDWQLTTVMVAGQRVTVPQVAAAPGAAVRLRIRARDVALQREVLASSASNQLAGTVLRVIEREAPYAAVELALGPGGAPGERLWALVTQRSVQALAVAPGQPMVASFKAVAVEGRAAAVHTETESSSS</sequence>
<dbReference type="KEGG" id="mpt:Mpe_A3715"/>
<organism evidence="12 13">
    <name type="scientific">Methylibium petroleiphilum (strain ATCC BAA-1232 / LMG 22953 / PM1)</name>
    <dbReference type="NCBI Taxonomy" id="420662"/>
    <lineage>
        <taxon>Bacteria</taxon>
        <taxon>Pseudomonadati</taxon>
        <taxon>Pseudomonadota</taxon>
        <taxon>Betaproteobacteria</taxon>
        <taxon>Burkholderiales</taxon>
        <taxon>Sphaerotilaceae</taxon>
        <taxon>Methylibium</taxon>
    </lineage>
</organism>
<evidence type="ECO:0000256" key="9">
    <source>
        <dbReference type="PROSITE-ProRule" id="PRU01213"/>
    </source>
</evidence>
<dbReference type="Gene3D" id="3.40.50.300">
    <property type="entry name" value="P-loop containing nucleotide triphosphate hydrolases"/>
    <property type="match status" value="1"/>
</dbReference>
<keyword evidence="13" id="KW-1185">Reference proteome</keyword>
<evidence type="ECO:0000313" key="12">
    <source>
        <dbReference type="EMBL" id="ABM96668.1"/>
    </source>
</evidence>
<evidence type="ECO:0000256" key="3">
    <source>
        <dbReference type="ARBA" id="ARBA00022505"/>
    </source>
</evidence>
<dbReference type="PANTHER" id="PTHR43514:SF4">
    <property type="entry name" value="ABC TRANSPORTER I FAMILY MEMBER 10"/>
    <property type="match status" value="1"/>
</dbReference>
<keyword evidence="6" id="KW-0067">ATP-binding</keyword>
<keyword evidence="5" id="KW-0547">Nucleotide-binding</keyword>
<keyword evidence="4" id="KW-0997">Cell inner membrane</keyword>
<dbReference type="STRING" id="420662.Mpe_A3715"/>
<evidence type="ECO:0000256" key="1">
    <source>
        <dbReference type="ARBA" id="ARBA00022448"/>
    </source>
</evidence>
<feature type="domain" description="Mop" evidence="11">
    <location>
        <begin position="293"/>
        <end position="364"/>
    </location>
</feature>
<evidence type="ECO:0000259" key="10">
    <source>
        <dbReference type="PROSITE" id="PS50893"/>
    </source>
</evidence>
<accession>A2SM79</accession>
<dbReference type="Proteomes" id="UP000000366">
    <property type="component" value="Chromosome"/>
</dbReference>
<dbReference type="PROSITE" id="PS00211">
    <property type="entry name" value="ABC_TRANSPORTER_1"/>
    <property type="match status" value="1"/>
</dbReference>
<evidence type="ECO:0000256" key="5">
    <source>
        <dbReference type="ARBA" id="ARBA00022741"/>
    </source>
</evidence>
<keyword evidence="7" id="KW-1278">Translocase</keyword>
<dbReference type="RefSeq" id="WP_011831288.1">
    <property type="nucleotide sequence ID" value="NC_008825.1"/>
</dbReference>
<dbReference type="InterPro" id="IPR017871">
    <property type="entry name" value="ABC_transporter-like_CS"/>
</dbReference>
<dbReference type="GO" id="GO:0140359">
    <property type="term" value="F:ABC-type transporter activity"/>
    <property type="evidence" value="ECO:0007669"/>
    <property type="project" value="InterPro"/>
</dbReference>
<proteinExistence type="predicted"/>
<dbReference type="SUPFAM" id="SSF50331">
    <property type="entry name" value="MOP-like"/>
    <property type="match status" value="1"/>
</dbReference>
<dbReference type="EC" id="3.6.3.29" evidence="12"/>
<dbReference type="PROSITE" id="PS51866">
    <property type="entry name" value="MOP"/>
    <property type="match status" value="1"/>
</dbReference>
<keyword evidence="12" id="KW-0378">Hydrolase</keyword>
<evidence type="ECO:0000256" key="7">
    <source>
        <dbReference type="ARBA" id="ARBA00022967"/>
    </source>
</evidence>
<evidence type="ECO:0000256" key="4">
    <source>
        <dbReference type="ARBA" id="ARBA00022519"/>
    </source>
</evidence>
<dbReference type="GO" id="GO:0015098">
    <property type="term" value="F:molybdate ion transmembrane transporter activity"/>
    <property type="evidence" value="ECO:0007669"/>
    <property type="project" value="InterPro"/>
</dbReference>
<dbReference type="Pfam" id="PF00005">
    <property type="entry name" value="ABC_tran"/>
    <property type="match status" value="1"/>
</dbReference>
<name>A2SM79_METPP</name>
<dbReference type="SMART" id="SM00382">
    <property type="entry name" value="AAA"/>
    <property type="match status" value="1"/>
</dbReference>
<dbReference type="GO" id="GO:0016887">
    <property type="term" value="F:ATP hydrolysis activity"/>
    <property type="evidence" value="ECO:0007669"/>
    <property type="project" value="InterPro"/>
</dbReference>
<evidence type="ECO:0000256" key="8">
    <source>
        <dbReference type="ARBA" id="ARBA00023136"/>
    </source>
</evidence>
<keyword evidence="3 9" id="KW-0500">Molybdenum</keyword>
<feature type="domain" description="ABC transporter" evidence="10">
    <location>
        <begin position="2"/>
        <end position="234"/>
    </location>
</feature>
<evidence type="ECO:0000256" key="2">
    <source>
        <dbReference type="ARBA" id="ARBA00022475"/>
    </source>
</evidence>
<dbReference type="eggNOG" id="COG4148">
    <property type="taxonomic scope" value="Bacteria"/>
</dbReference>
<dbReference type="Gene3D" id="2.40.50.100">
    <property type="match status" value="1"/>
</dbReference>
<dbReference type="InterPro" id="IPR050334">
    <property type="entry name" value="Molybdenum_import_ModC"/>
</dbReference>
<dbReference type="InterPro" id="IPR008995">
    <property type="entry name" value="Mo/tungstate-bd_C_term_dom"/>
</dbReference>
<dbReference type="PROSITE" id="PS50893">
    <property type="entry name" value="ABC_TRANSPORTER_2"/>
    <property type="match status" value="1"/>
</dbReference>
<evidence type="ECO:0000256" key="6">
    <source>
        <dbReference type="ARBA" id="ARBA00022840"/>
    </source>
</evidence>
<dbReference type="NCBIfam" id="TIGR02142">
    <property type="entry name" value="modC_ABC"/>
    <property type="match status" value="1"/>
</dbReference>
<dbReference type="InterPro" id="IPR011868">
    <property type="entry name" value="ModC_ABC_ATP-bd"/>
</dbReference>
<keyword evidence="1" id="KW-0813">Transport</keyword>
<dbReference type="InterPro" id="IPR027417">
    <property type="entry name" value="P-loop_NTPase"/>
</dbReference>
<gene>
    <name evidence="12" type="primary">modC</name>
    <name evidence="12" type="ordered locus">Mpe_A3715</name>
</gene>
<evidence type="ECO:0000313" key="13">
    <source>
        <dbReference type="Proteomes" id="UP000000366"/>
    </source>
</evidence>
<dbReference type="AlphaFoldDB" id="A2SM79"/>
<dbReference type="InterPro" id="IPR005116">
    <property type="entry name" value="Transp-assoc_OB_typ1"/>
</dbReference>
<evidence type="ECO:0000259" key="11">
    <source>
        <dbReference type="PROSITE" id="PS51866"/>
    </source>
</evidence>
<dbReference type="GO" id="GO:0005524">
    <property type="term" value="F:ATP binding"/>
    <property type="evidence" value="ECO:0007669"/>
    <property type="project" value="UniProtKB-KW"/>
</dbReference>
<keyword evidence="2" id="KW-1003">Cell membrane</keyword>
<keyword evidence="8" id="KW-0472">Membrane</keyword>
<dbReference type="Pfam" id="PF03459">
    <property type="entry name" value="TOBE"/>
    <property type="match status" value="1"/>
</dbReference>
<reference evidence="12 13" key="1">
    <citation type="journal article" date="2007" name="J. Bacteriol.">
        <title>Whole-genome analysis of the methyl tert-butyl ether-degrading beta-proteobacterium Methylibium petroleiphilum PM1.</title>
        <authorList>
            <person name="Kane S.R."/>
            <person name="Chakicherla A.Y."/>
            <person name="Chain P.S.G."/>
            <person name="Schmidt R."/>
            <person name="Shin M.W."/>
            <person name="Legler T.C."/>
            <person name="Scow K.M."/>
            <person name="Larimer F.W."/>
            <person name="Lucas S.M."/>
            <person name="Richardson P.M."/>
            <person name="Hristova K.R."/>
        </authorList>
    </citation>
    <scope>NUCLEOTIDE SEQUENCE [LARGE SCALE GENOMIC DNA]</scope>
    <source>
        <strain evidence="13">ATCC BAA-1232 / LMG 22953 / PM1</strain>
    </source>
</reference>
<dbReference type="EMBL" id="CP000555">
    <property type="protein sequence ID" value="ABM96668.1"/>
    <property type="molecule type" value="Genomic_DNA"/>
</dbReference>
<dbReference type="PANTHER" id="PTHR43514">
    <property type="entry name" value="ABC TRANSPORTER I FAMILY MEMBER 10"/>
    <property type="match status" value="1"/>
</dbReference>
<dbReference type="HOGENOM" id="CLU_000604_1_1_4"/>